<keyword evidence="1" id="KW-0812">Transmembrane</keyword>
<evidence type="ECO:0000313" key="3">
    <source>
        <dbReference type="Proteomes" id="UP000229894"/>
    </source>
</evidence>
<name>A0A2M7BU88_9BACT</name>
<feature type="transmembrane region" description="Helical" evidence="1">
    <location>
        <begin position="61"/>
        <end position="80"/>
    </location>
</feature>
<protein>
    <submittedName>
        <fullName evidence="2">Uncharacterized protein</fullName>
    </submittedName>
</protein>
<keyword evidence="1" id="KW-1133">Transmembrane helix</keyword>
<dbReference type="AlphaFoldDB" id="A0A2M7BU88"/>
<accession>A0A2M7BU88</accession>
<sequence length="89" mass="10012">MNEQNSLSPLADTSKKEIKLTSRKKWLWLGIVVAIINPVFAGLILGLAFWTEPEMKKEAKIILAVAIIWGAIYSYLVSWLTSQGYLPAY</sequence>
<proteinExistence type="predicted"/>
<dbReference type="Proteomes" id="UP000229894">
    <property type="component" value="Unassembled WGS sequence"/>
</dbReference>
<keyword evidence="1" id="KW-0472">Membrane</keyword>
<feature type="transmembrane region" description="Helical" evidence="1">
    <location>
        <begin position="26"/>
        <end position="49"/>
    </location>
</feature>
<gene>
    <name evidence="2" type="ORF">COS49_02140</name>
</gene>
<evidence type="ECO:0000256" key="1">
    <source>
        <dbReference type="SAM" id="Phobius"/>
    </source>
</evidence>
<organism evidence="2 3">
    <name type="scientific">Candidatus Portnoybacteria bacterium CG03_land_8_20_14_0_80_41_10</name>
    <dbReference type="NCBI Taxonomy" id="1974808"/>
    <lineage>
        <taxon>Bacteria</taxon>
        <taxon>Candidatus Portnoyibacteriota</taxon>
    </lineage>
</organism>
<reference evidence="3" key="1">
    <citation type="submission" date="2017-09" db="EMBL/GenBank/DDBJ databases">
        <title>Depth-based differentiation of microbial function through sediment-hosted aquifers and enrichment of novel symbionts in the deep terrestrial subsurface.</title>
        <authorList>
            <person name="Probst A.J."/>
            <person name="Ladd B."/>
            <person name="Jarett J.K."/>
            <person name="Geller-Mcgrath D.E."/>
            <person name="Sieber C.M.K."/>
            <person name="Emerson J.B."/>
            <person name="Anantharaman K."/>
            <person name="Thomas B.C."/>
            <person name="Malmstrom R."/>
            <person name="Stieglmeier M."/>
            <person name="Klingl A."/>
            <person name="Woyke T."/>
            <person name="Ryan C.M."/>
            <person name="Banfield J.F."/>
        </authorList>
    </citation>
    <scope>NUCLEOTIDE SEQUENCE [LARGE SCALE GENOMIC DNA]</scope>
</reference>
<dbReference type="EMBL" id="PEUX01000044">
    <property type="protein sequence ID" value="PIV10134.1"/>
    <property type="molecule type" value="Genomic_DNA"/>
</dbReference>
<comment type="caution">
    <text evidence="2">The sequence shown here is derived from an EMBL/GenBank/DDBJ whole genome shotgun (WGS) entry which is preliminary data.</text>
</comment>
<evidence type="ECO:0000313" key="2">
    <source>
        <dbReference type="EMBL" id="PIV10134.1"/>
    </source>
</evidence>